<dbReference type="EMBL" id="UZAU01000556">
    <property type="status" value="NOT_ANNOTATED_CDS"/>
    <property type="molecule type" value="Genomic_DNA"/>
</dbReference>
<reference evidence="1" key="1">
    <citation type="submission" date="2018-11" db="EMBL/GenBank/DDBJ databases">
        <authorList>
            <person name="Grassa J C."/>
        </authorList>
    </citation>
    <scope>NUCLEOTIDE SEQUENCE [LARGE SCALE GENOMIC DNA]</scope>
</reference>
<proteinExistence type="predicted"/>
<dbReference type="Gramene" id="evm.model.06.207">
    <property type="protein sequence ID" value="cds.evm.model.06.207"/>
    <property type="gene ID" value="evm.TU.06.207"/>
</dbReference>
<name>A0A803PWX5_CANSA</name>
<organism evidence="1 2">
    <name type="scientific">Cannabis sativa</name>
    <name type="common">Hemp</name>
    <name type="synonym">Marijuana</name>
    <dbReference type="NCBI Taxonomy" id="3483"/>
    <lineage>
        <taxon>Eukaryota</taxon>
        <taxon>Viridiplantae</taxon>
        <taxon>Streptophyta</taxon>
        <taxon>Embryophyta</taxon>
        <taxon>Tracheophyta</taxon>
        <taxon>Spermatophyta</taxon>
        <taxon>Magnoliopsida</taxon>
        <taxon>eudicotyledons</taxon>
        <taxon>Gunneridae</taxon>
        <taxon>Pentapetalae</taxon>
        <taxon>rosids</taxon>
        <taxon>fabids</taxon>
        <taxon>Rosales</taxon>
        <taxon>Cannabaceae</taxon>
        <taxon>Cannabis</taxon>
    </lineage>
</organism>
<dbReference type="OMA" id="WGKEILH"/>
<sequence>MWKSLVWGKEILHQGARWQIGDGNEVDLLNDPWIPRPTTFNIYDKLHLPPDLKFIDLKLANDQWDAEFIRAIFTEDSRLILNIPSEEARIKDTFIWHYTKNRDYNVCSGYRVAIDQIYENKIPLDVNLENESTP</sequence>
<reference evidence="1" key="2">
    <citation type="submission" date="2021-03" db="UniProtKB">
        <authorList>
            <consortium name="EnsemblPlants"/>
        </authorList>
    </citation>
    <scope>IDENTIFICATION</scope>
</reference>
<evidence type="ECO:0000313" key="2">
    <source>
        <dbReference type="Proteomes" id="UP000596661"/>
    </source>
</evidence>
<keyword evidence="2" id="KW-1185">Reference proteome</keyword>
<dbReference type="Proteomes" id="UP000596661">
    <property type="component" value="Chromosome 6"/>
</dbReference>
<dbReference type="AlphaFoldDB" id="A0A803PWX5"/>
<evidence type="ECO:0000313" key="1">
    <source>
        <dbReference type="EnsemblPlants" id="cds.evm.model.06.207"/>
    </source>
</evidence>
<accession>A0A803PWX5</accession>
<protein>
    <submittedName>
        <fullName evidence="1">Uncharacterized protein</fullName>
    </submittedName>
</protein>
<dbReference type="EnsemblPlants" id="evm.model.06.207">
    <property type="protein sequence ID" value="cds.evm.model.06.207"/>
    <property type="gene ID" value="evm.TU.06.207"/>
</dbReference>